<feature type="signal peptide" evidence="1">
    <location>
        <begin position="1"/>
        <end position="18"/>
    </location>
</feature>
<organism evidence="2 3">
    <name type="scientific">Cirrhinus mrigala</name>
    <name type="common">Mrigala</name>
    <dbReference type="NCBI Taxonomy" id="683832"/>
    <lineage>
        <taxon>Eukaryota</taxon>
        <taxon>Metazoa</taxon>
        <taxon>Chordata</taxon>
        <taxon>Craniata</taxon>
        <taxon>Vertebrata</taxon>
        <taxon>Euteleostomi</taxon>
        <taxon>Actinopterygii</taxon>
        <taxon>Neopterygii</taxon>
        <taxon>Teleostei</taxon>
        <taxon>Ostariophysi</taxon>
        <taxon>Cypriniformes</taxon>
        <taxon>Cyprinidae</taxon>
        <taxon>Labeoninae</taxon>
        <taxon>Labeonini</taxon>
        <taxon>Cirrhinus</taxon>
    </lineage>
</organism>
<dbReference type="AlphaFoldDB" id="A0ABD0PQA4"/>
<keyword evidence="3" id="KW-1185">Reference proteome</keyword>
<evidence type="ECO:0000313" key="3">
    <source>
        <dbReference type="Proteomes" id="UP001529510"/>
    </source>
</evidence>
<comment type="caution">
    <text evidence="2">The sequence shown here is derived from an EMBL/GenBank/DDBJ whole genome shotgun (WGS) entry which is preliminary data.</text>
</comment>
<protein>
    <submittedName>
        <fullName evidence="2">Uncharacterized protein</fullName>
    </submittedName>
</protein>
<dbReference type="EMBL" id="JAMKFB020000014">
    <property type="protein sequence ID" value="KAL0175970.1"/>
    <property type="molecule type" value="Genomic_DNA"/>
</dbReference>
<feature type="non-terminal residue" evidence="2">
    <location>
        <position position="68"/>
    </location>
</feature>
<accession>A0ABD0PQA4</accession>
<dbReference type="Proteomes" id="UP001529510">
    <property type="component" value="Unassembled WGS sequence"/>
</dbReference>
<gene>
    <name evidence="2" type="ORF">M9458_028300</name>
</gene>
<sequence length="68" mass="7662">PTCLVWTTWLLTWIGCPAVRLPARGRRWWTCPPRPASVWSPYATPVPPSFPPTKSSFLAPERSTLLSL</sequence>
<feature type="non-terminal residue" evidence="2">
    <location>
        <position position="1"/>
    </location>
</feature>
<feature type="chain" id="PRO_5044814999" evidence="1">
    <location>
        <begin position="19"/>
        <end position="68"/>
    </location>
</feature>
<name>A0ABD0PQA4_CIRMR</name>
<reference evidence="2 3" key="1">
    <citation type="submission" date="2024-05" db="EMBL/GenBank/DDBJ databases">
        <title>Genome sequencing and assembly of Indian major carp, Cirrhinus mrigala (Hamilton, 1822).</title>
        <authorList>
            <person name="Mohindra V."/>
            <person name="Chowdhury L.M."/>
            <person name="Lal K."/>
            <person name="Jena J.K."/>
        </authorList>
    </citation>
    <scope>NUCLEOTIDE SEQUENCE [LARGE SCALE GENOMIC DNA]</scope>
    <source>
        <strain evidence="2">CM1030</strain>
        <tissue evidence="2">Blood</tissue>
    </source>
</reference>
<evidence type="ECO:0000313" key="2">
    <source>
        <dbReference type="EMBL" id="KAL0175970.1"/>
    </source>
</evidence>
<keyword evidence="1" id="KW-0732">Signal</keyword>
<evidence type="ECO:0000256" key="1">
    <source>
        <dbReference type="SAM" id="SignalP"/>
    </source>
</evidence>
<proteinExistence type="predicted"/>